<reference evidence="3 4" key="1">
    <citation type="submission" date="2016-06" db="EMBL/GenBank/DDBJ databases">
        <title>Comparative genomics of the ectomycorrhizal sister species Rhizopogon vinicolor and Rhizopogon vesiculosus (Basidiomycota: Boletales) reveals a divergence of the mating type B locus.</title>
        <authorList>
            <consortium name="DOE Joint Genome Institute"/>
            <person name="Mujic A.B."/>
            <person name="Kuo A."/>
            <person name="Tritt A."/>
            <person name="Lipzen A."/>
            <person name="Chen C."/>
            <person name="Johnson J."/>
            <person name="Sharma A."/>
            <person name="Barry K."/>
            <person name="Grigoriev I.V."/>
            <person name="Spatafora J.W."/>
        </authorList>
    </citation>
    <scope>NUCLEOTIDE SEQUENCE [LARGE SCALE GENOMIC DNA]</scope>
    <source>
        <strain evidence="3 4">AM-OR11-026</strain>
    </source>
</reference>
<dbReference type="AlphaFoldDB" id="A0A1B7N9Y5"/>
<evidence type="ECO:0000313" key="3">
    <source>
        <dbReference type="EMBL" id="OAX41638.1"/>
    </source>
</evidence>
<dbReference type="Pfam" id="PF05018">
    <property type="entry name" value="CFA20_dom"/>
    <property type="match status" value="1"/>
</dbReference>
<dbReference type="OrthoDB" id="7486196at2759"/>
<dbReference type="STRING" id="1314800.A0A1B7N9Y5"/>
<feature type="region of interest" description="Disordered" evidence="1">
    <location>
        <begin position="198"/>
        <end position="225"/>
    </location>
</feature>
<dbReference type="Proteomes" id="UP000092154">
    <property type="component" value="Unassembled WGS sequence"/>
</dbReference>
<gene>
    <name evidence="3" type="ORF">K503DRAFT_712232</name>
</gene>
<proteinExistence type="predicted"/>
<evidence type="ECO:0000259" key="2">
    <source>
        <dbReference type="Pfam" id="PF05018"/>
    </source>
</evidence>
<dbReference type="InParanoid" id="A0A1B7N9Y5"/>
<dbReference type="EMBL" id="KV448175">
    <property type="protein sequence ID" value="OAX41638.1"/>
    <property type="molecule type" value="Genomic_DNA"/>
</dbReference>
<feature type="domain" description="CFA20" evidence="2">
    <location>
        <begin position="76"/>
        <end position="156"/>
    </location>
</feature>
<keyword evidence="4" id="KW-1185">Reference proteome</keyword>
<accession>A0A1B7N9Y5</accession>
<sequence length="277" mass="30933">MFTNTVQPSIVSLFSSTSSEPLSLFSQQQDGSLAEDSFIHFLNDASSLPPPNRPAVLCSMPAVDSEHDESNIGYGLHQTVLHIQSPTLRMTFIQCPPSAGAGIRDLGLKHKWLHLQVRNIGREWSFDIGIVDKSGKRGIVRCSTFQKEPKLTTNLVPNTQPVLHLPLAFPQPSSRPLTAWTTIALNLPSLIPHFNSPAIRNQLDDDDDDDDDDDNDANRRDINRPRIFSTANVPVPSGPYSHLSYIKVHATCRLRRIWLSDFPSDSQVPWEFELYGA</sequence>
<dbReference type="InterPro" id="IPR007714">
    <property type="entry name" value="CFA20_dom"/>
</dbReference>
<name>A0A1B7N9Y5_9AGAM</name>
<evidence type="ECO:0000313" key="4">
    <source>
        <dbReference type="Proteomes" id="UP000092154"/>
    </source>
</evidence>
<dbReference type="PANTHER" id="PTHR12458">
    <property type="entry name" value="ORF PROTEIN"/>
    <property type="match status" value="1"/>
</dbReference>
<dbReference type="InterPro" id="IPR040441">
    <property type="entry name" value="CFA20/CFAP20DC"/>
</dbReference>
<evidence type="ECO:0000256" key="1">
    <source>
        <dbReference type="SAM" id="MobiDB-lite"/>
    </source>
</evidence>
<feature type="compositionally biased region" description="Acidic residues" evidence="1">
    <location>
        <begin position="204"/>
        <end position="215"/>
    </location>
</feature>
<protein>
    <recommendedName>
        <fullName evidence="2">CFA20 domain-containing protein</fullName>
    </recommendedName>
</protein>
<organism evidence="3 4">
    <name type="scientific">Rhizopogon vinicolor AM-OR11-026</name>
    <dbReference type="NCBI Taxonomy" id="1314800"/>
    <lineage>
        <taxon>Eukaryota</taxon>
        <taxon>Fungi</taxon>
        <taxon>Dikarya</taxon>
        <taxon>Basidiomycota</taxon>
        <taxon>Agaricomycotina</taxon>
        <taxon>Agaricomycetes</taxon>
        <taxon>Agaricomycetidae</taxon>
        <taxon>Boletales</taxon>
        <taxon>Suillineae</taxon>
        <taxon>Rhizopogonaceae</taxon>
        <taxon>Rhizopogon</taxon>
    </lineage>
</organism>